<feature type="compositionally biased region" description="Gly residues" evidence="1">
    <location>
        <begin position="1"/>
        <end position="10"/>
    </location>
</feature>
<proteinExistence type="predicted"/>
<reference evidence="2" key="1">
    <citation type="submission" date="2020-05" db="EMBL/GenBank/DDBJ databases">
        <title>WGS assembly of Panicum virgatum.</title>
        <authorList>
            <person name="Lovell J.T."/>
            <person name="Jenkins J."/>
            <person name="Shu S."/>
            <person name="Juenger T.E."/>
            <person name="Schmutz J."/>
        </authorList>
    </citation>
    <scope>NUCLEOTIDE SEQUENCE</scope>
    <source>
        <strain evidence="2">AP13</strain>
    </source>
</reference>
<feature type="compositionally biased region" description="Low complexity" evidence="1">
    <location>
        <begin position="18"/>
        <end position="48"/>
    </location>
</feature>
<dbReference type="AlphaFoldDB" id="A0A8T0W654"/>
<keyword evidence="3" id="KW-1185">Reference proteome</keyword>
<sequence>MGRRGSGGGLRPTSRGCSSVGAPSKSSSSSSAPPSAPPTGRGPRLLPRALRRAPPPRQPWQPPAPREPARRGASPSSAWIRRAAAYLPRLLVGERALGLLLPRCLPAGRGPCCTRASKEDAKRVERS</sequence>
<evidence type="ECO:0000313" key="2">
    <source>
        <dbReference type="EMBL" id="KAG2642915.1"/>
    </source>
</evidence>
<accession>A0A8T0W654</accession>
<organism evidence="2 3">
    <name type="scientific">Panicum virgatum</name>
    <name type="common">Blackwell switchgrass</name>
    <dbReference type="NCBI Taxonomy" id="38727"/>
    <lineage>
        <taxon>Eukaryota</taxon>
        <taxon>Viridiplantae</taxon>
        <taxon>Streptophyta</taxon>
        <taxon>Embryophyta</taxon>
        <taxon>Tracheophyta</taxon>
        <taxon>Spermatophyta</taxon>
        <taxon>Magnoliopsida</taxon>
        <taxon>Liliopsida</taxon>
        <taxon>Poales</taxon>
        <taxon>Poaceae</taxon>
        <taxon>PACMAD clade</taxon>
        <taxon>Panicoideae</taxon>
        <taxon>Panicodae</taxon>
        <taxon>Paniceae</taxon>
        <taxon>Panicinae</taxon>
        <taxon>Panicum</taxon>
        <taxon>Panicum sect. Hiantes</taxon>
    </lineage>
</organism>
<dbReference type="EMBL" id="CM029039">
    <property type="protein sequence ID" value="KAG2642915.1"/>
    <property type="molecule type" value="Genomic_DNA"/>
</dbReference>
<evidence type="ECO:0000313" key="3">
    <source>
        <dbReference type="Proteomes" id="UP000823388"/>
    </source>
</evidence>
<feature type="compositionally biased region" description="Pro residues" evidence="1">
    <location>
        <begin position="53"/>
        <end position="66"/>
    </location>
</feature>
<protein>
    <submittedName>
        <fullName evidence="2">Uncharacterized protein</fullName>
    </submittedName>
</protein>
<comment type="caution">
    <text evidence="2">The sequence shown here is derived from an EMBL/GenBank/DDBJ whole genome shotgun (WGS) entry which is preliminary data.</text>
</comment>
<name>A0A8T0W654_PANVG</name>
<evidence type="ECO:0000256" key="1">
    <source>
        <dbReference type="SAM" id="MobiDB-lite"/>
    </source>
</evidence>
<dbReference type="Proteomes" id="UP000823388">
    <property type="component" value="Chromosome 2K"/>
</dbReference>
<gene>
    <name evidence="2" type="ORF">PVAP13_2KG235600</name>
</gene>
<feature type="region of interest" description="Disordered" evidence="1">
    <location>
        <begin position="1"/>
        <end position="78"/>
    </location>
</feature>